<evidence type="ECO:0000313" key="2">
    <source>
        <dbReference type="Proteomes" id="UP001164539"/>
    </source>
</evidence>
<name>A0ACC1X4X2_MELAZ</name>
<dbReference type="Proteomes" id="UP001164539">
    <property type="component" value="Chromosome 11"/>
</dbReference>
<gene>
    <name evidence="1" type="ORF">OWV82_020116</name>
</gene>
<dbReference type="EMBL" id="CM051404">
    <property type="protein sequence ID" value="KAJ4706475.1"/>
    <property type="molecule type" value="Genomic_DNA"/>
</dbReference>
<accession>A0ACC1X4X2</accession>
<evidence type="ECO:0000313" key="1">
    <source>
        <dbReference type="EMBL" id="KAJ4706475.1"/>
    </source>
</evidence>
<organism evidence="1 2">
    <name type="scientific">Melia azedarach</name>
    <name type="common">Chinaberry tree</name>
    <dbReference type="NCBI Taxonomy" id="155640"/>
    <lineage>
        <taxon>Eukaryota</taxon>
        <taxon>Viridiplantae</taxon>
        <taxon>Streptophyta</taxon>
        <taxon>Embryophyta</taxon>
        <taxon>Tracheophyta</taxon>
        <taxon>Spermatophyta</taxon>
        <taxon>Magnoliopsida</taxon>
        <taxon>eudicotyledons</taxon>
        <taxon>Gunneridae</taxon>
        <taxon>Pentapetalae</taxon>
        <taxon>rosids</taxon>
        <taxon>malvids</taxon>
        <taxon>Sapindales</taxon>
        <taxon>Meliaceae</taxon>
        <taxon>Melia</taxon>
    </lineage>
</organism>
<keyword evidence="2" id="KW-1185">Reference proteome</keyword>
<protein>
    <submittedName>
        <fullName evidence="1">OTU domain-containing protein</fullName>
    </submittedName>
</protein>
<comment type="caution">
    <text evidence="1">The sequence shown here is derived from an EMBL/GenBank/DDBJ whole genome shotgun (WGS) entry which is preliminary data.</text>
</comment>
<proteinExistence type="predicted"/>
<reference evidence="1 2" key="1">
    <citation type="journal article" date="2023" name="Science">
        <title>Complex scaffold remodeling in plant triterpene biosynthesis.</title>
        <authorList>
            <person name="De La Pena R."/>
            <person name="Hodgson H."/>
            <person name="Liu J.C."/>
            <person name="Stephenson M.J."/>
            <person name="Martin A.C."/>
            <person name="Owen C."/>
            <person name="Harkess A."/>
            <person name="Leebens-Mack J."/>
            <person name="Jimenez L.E."/>
            <person name="Osbourn A."/>
            <person name="Sattely E.S."/>
        </authorList>
    </citation>
    <scope>NUCLEOTIDE SEQUENCE [LARGE SCALE GENOMIC DNA]</scope>
    <source>
        <strain evidence="2">cv. JPN11</strain>
        <tissue evidence="1">Leaf</tissue>
    </source>
</reference>
<sequence length="365" mass="40209">MIVSTLVSNCAKNVVHLSGRFQGQMGGYICGVASRGPSSSCCFHLYSGKSKRNYAGPCISRTISCTSASGFQSFQGNCFGSCFSKPGRNLHSLTIKSFISARGYQKRQVKISLTCQSMKMRLLVPTQGVLTKTKCNAGPIHWPQGCASVGLIFGLVVCYSSSKPVHAEAADEKEDKDCDLSYVKYSHGKKVYTDYSVIGIPGDGRCLFRSVAHGACLRAGKPAPSGSLQRELADDLRTRVADEFIKRREETEWFVEGDFDTYVSHIRKPHVWGGEPELFMASHVLQVCCWRCHCPCRRKNSSCNAVLALTPITVYMYDKDAGGLIPIAEYGQEYGKENPIRVLYHGFGHYDALHIPGNKEGRSKL</sequence>